<feature type="compositionally biased region" description="Low complexity" evidence="1">
    <location>
        <begin position="142"/>
        <end position="164"/>
    </location>
</feature>
<feature type="compositionally biased region" description="Basic and acidic residues" evidence="1">
    <location>
        <begin position="589"/>
        <end position="605"/>
    </location>
</feature>
<feature type="region of interest" description="Disordered" evidence="1">
    <location>
        <begin position="458"/>
        <end position="497"/>
    </location>
</feature>
<evidence type="ECO:0000313" key="4">
    <source>
        <dbReference type="Proteomes" id="UP001224775"/>
    </source>
</evidence>
<feature type="compositionally biased region" description="Polar residues" evidence="1">
    <location>
        <begin position="470"/>
        <end position="481"/>
    </location>
</feature>
<feature type="compositionally biased region" description="Polar residues" evidence="1">
    <location>
        <begin position="55"/>
        <end position="74"/>
    </location>
</feature>
<feature type="compositionally biased region" description="Low complexity" evidence="1">
    <location>
        <begin position="568"/>
        <end position="585"/>
    </location>
</feature>
<feature type="region of interest" description="Disordered" evidence="1">
    <location>
        <begin position="218"/>
        <end position="245"/>
    </location>
</feature>
<feature type="compositionally biased region" description="Polar residues" evidence="1">
    <location>
        <begin position="410"/>
        <end position="436"/>
    </location>
</feature>
<feature type="compositionally biased region" description="Low complexity" evidence="1">
    <location>
        <begin position="291"/>
        <end position="304"/>
    </location>
</feature>
<feature type="compositionally biased region" description="Polar residues" evidence="1">
    <location>
        <begin position="619"/>
        <end position="628"/>
    </location>
</feature>
<gene>
    <name evidence="3" type="ORF">QTG54_000019</name>
</gene>
<dbReference type="AlphaFoldDB" id="A0AAD9DJK2"/>
<feature type="region of interest" description="Disordered" evidence="1">
    <location>
        <begin position="262"/>
        <end position="304"/>
    </location>
</feature>
<feature type="compositionally biased region" description="Basic and acidic residues" evidence="1">
    <location>
        <begin position="551"/>
        <end position="563"/>
    </location>
</feature>
<feature type="region of interest" description="Disordered" evidence="1">
    <location>
        <begin position="375"/>
        <end position="436"/>
    </location>
</feature>
<accession>A0AAD9DJK2</accession>
<keyword evidence="4" id="KW-1185">Reference proteome</keyword>
<sequence length="690" mass="73209">MSKQSFQAWSCLLLMAILAAPENCNVYGFTVITTQPSAKHHSTIDDMNIDTSTSLHNSYSSDNTNNQDESSVLPSSGLKALLPKPASRPLKMDKFGRRIYRMEDDTTVRHTKGTSVASGGTAAAAPEKIVAGDRSSVAAVTSDSDNNSGGDSYTASPTSTTTSLSNLLTDSKQLAGDKSLQATFENVNDSSDLKSLLPSAKMRFMKLDKFGRRVQRMEDDGSVSYSRGSGAAGENDASRNDDVGVVEGVNAIRGVKGGDDDVFTSGSAVQQQQQQQLPPVASRKRAKSKKASSNVSNSKQQAAVEQQAAAVEQQVVEQGPSLAKLIKAPQPTPDLLKDASTSTGIHGADLKSLLPSAKMRFMKLDKFGRRVQRMEDDGSVSYSRGSGAGESASSDSGVGGGGGGVEEVNTIGNLESESTIDLGTRQTSDSYVNQSGSSVNLKDLAGISKRPVFTKLDFKGGSVEDDRRMTSTSSSVPTQTDEGAAAAPASGLKELALSSKRPMFTKLDFKGGSVVDERRTKKAPSTNTAEVSTTQGNLKDLLPTRPTFTKLDFKGGNVEDERRTKKQPSSSTPALATSTPSSGSLKTLLPERKFMWKKQEQRRSTTNDFIGSVRGDSIARSTTATNSVREAKQKAMRDEVISAAAATNSESGNDVVGDDDEPSGGGEGEGSYSNLTDLLPRKKFVFRDTK</sequence>
<evidence type="ECO:0000313" key="3">
    <source>
        <dbReference type="EMBL" id="KAK1748080.1"/>
    </source>
</evidence>
<comment type="caution">
    <text evidence="3">The sequence shown here is derived from an EMBL/GenBank/DDBJ whole genome shotgun (WGS) entry which is preliminary data.</text>
</comment>
<feature type="compositionally biased region" description="Polar residues" evidence="1">
    <location>
        <begin position="523"/>
        <end position="537"/>
    </location>
</feature>
<feature type="compositionally biased region" description="Basic and acidic residues" evidence="1">
    <location>
        <begin position="90"/>
        <end position="108"/>
    </location>
</feature>
<reference evidence="3" key="1">
    <citation type="submission" date="2023-06" db="EMBL/GenBank/DDBJ databases">
        <title>Survivors Of The Sea: Transcriptome response of Skeletonema marinoi to long-term dormancy.</title>
        <authorList>
            <person name="Pinder M.I.M."/>
            <person name="Kourtchenko O."/>
            <person name="Robertson E.K."/>
            <person name="Larsson T."/>
            <person name="Maumus F."/>
            <person name="Osuna-Cruz C.M."/>
            <person name="Vancaester E."/>
            <person name="Stenow R."/>
            <person name="Vandepoele K."/>
            <person name="Ploug H."/>
            <person name="Bruchert V."/>
            <person name="Godhe A."/>
            <person name="Topel M."/>
        </authorList>
    </citation>
    <scope>NUCLEOTIDE SEQUENCE</scope>
    <source>
        <strain evidence="3">R05AC</strain>
    </source>
</reference>
<organism evidence="3 4">
    <name type="scientific">Skeletonema marinoi</name>
    <dbReference type="NCBI Taxonomy" id="267567"/>
    <lineage>
        <taxon>Eukaryota</taxon>
        <taxon>Sar</taxon>
        <taxon>Stramenopiles</taxon>
        <taxon>Ochrophyta</taxon>
        <taxon>Bacillariophyta</taxon>
        <taxon>Coscinodiscophyceae</taxon>
        <taxon>Thalassiosirophycidae</taxon>
        <taxon>Thalassiosirales</taxon>
        <taxon>Skeletonemataceae</taxon>
        <taxon>Skeletonema</taxon>
        <taxon>Skeletonema marinoi-dohrnii complex</taxon>
    </lineage>
</organism>
<feature type="chain" id="PRO_5041906930" evidence="2">
    <location>
        <begin position="20"/>
        <end position="690"/>
    </location>
</feature>
<dbReference type="EMBL" id="JATAAI010000001">
    <property type="protein sequence ID" value="KAK1748080.1"/>
    <property type="molecule type" value="Genomic_DNA"/>
</dbReference>
<feature type="compositionally biased region" description="Basic and acidic residues" evidence="1">
    <location>
        <begin position="629"/>
        <end position="640"/>
    </location>
</feature>
<name>A0AAD9DJK2_9STRA</name>
<dbReference type="Proteomes" id="UP001224775">
    <property type="component" value="Unassembled WGS sequence"/>
</dbReference>
<proteinExistence type="predicted"/>
<keyword evidence="2" id="KW-0732">Signal</keyword>
<feature type="compositionally biased region" description="Basic and acidic residues" evidence="1">
    <location>
        <begin position="458"/>
        <end position="469"/>
    </location>
</feature>
<evidence type="ECO:0000256" key="2">
    <source>
        <dbReference type="SAM" id="SignalP"/>
    </source>
</evidence>
<feature type="region of interest" description="Disordered" evidence="1">
    <location>
        <begin position="509"/>
        <end position="675"/>
    </location>
</feature>
<feature type="region of interest" description="Disordered" evidence="1">
    <location>
        <begin position="55"/>
        <end position="164"/>
    </location>
</feature>
<feature type="compositionally biased region" description="Low complexity" evidence="1">
    <location>
        <begin position="113"/>
        <end position="125"/>
    </location>
</feature>
<feature type="signal peptide" evidence="2">
    <location>
        <begin position="1"/>
        <end position="19"/>
    </location>
</feature>
<protein>
    <submittedName>
        <fullName evidence="3">Uncharacterized protein</fullName>
    </submittedName>
</protein>
<evidence type="ECO:0000256" key="1">
    <source>
        <dbReference type="SAM" id="MobiDB-lite"/>
    </source>
</evidence>